<feature type="region of interest" description="Disordered" evidence="3">
    <location>
        <begin position="86"/>
        <end position="109"/>
    </location>
</feature>
<protein>
    <submittedName>
        <fullName evidence="4">Cys/Met metabolism, pyridoxal phosphate-dependent enzyme</fullName>
    </submittedName>
</protein>
<keyword evidence="2" id="KW-0663">Pyridoxal phosphate</keyword>
<dbReference type="EMBL" id="AUZY01002542">
    <property type="protein sequence ID" value="EQD72079.1"/>
    <property type="molecule type" value="Genomic_DNA"/>
</dbReference>
<dbReference type="InterPro" id="IPR015424">
    <property type="entry name" value="PyrdxlP-dep_Trfase"/>
</dbReference>
<dbReference type="GO" id="GO:0019346">
    <property type="term" value="P:transsulfuration"/>
    <property type="evidence" value="ECO:0007669"/>
    <property type="project" value="InterPro"/>
</dbReference>
<comment type="caution">
    <text evidence="4">The sequence shown here is derived from an EMBL/GenBank/DDBJ whole genome shotgun (WGS) entry which is preliminary data.</text>
</comment>
<evidence type="ECO:0000256" key="2">
    <source>
        <dbReference type="ARBA" id="ARBA00022898"/>
    </source>
</evidence>
<organism evidence="4">
    <name type="scientific">mine drainage metagenome</name>
    <dbReference type="NCBI Taxonomy" id="410659"/>
    <lineage>
        <taxon>unclassified sequences</taxon>
        <taxon>metagenomes</taxon>
        <taxon>ecological metagenomes</taxon>
    </lineage>
</organism>
<evidence type="ECO:0000313" key="4">
    <source>
        <dbReference type="EMBL" id="EQD72079.1"/>
    </source>
</evidence>
<comment type="cofactor">
    <cofactor evidence="1">
        <name>pyridoxal 5'-phosphate</name>
        <dbReference type="ChEBI" id="CHEBI:597326"/>
    </cofactor>
</comment>
<dbReference type="InterPro" id="IPR015421">
    <property type="entry name" value="PyrdxlP-dep_Trfase_major"/>
</dbReference>
<sequence>MNMDLDWILNHHGEERQRYFGAVAPPVLQSSIFTFPDVAAMRAAAAHEFDAPFYTRGSNPTVHMLRQKLAALEGAEECLVFASGRGGHRRRGDHLRGGGRSRGMRAKTL</sequence>
<reference evidence="4" key="1">
    <citation type="submission" date="2013-08" db="EMBL/GenBank/DDBJ databases">
        <authorList>
            <person name="Mendez C."/>
            <person name="Richter M."/>
            <person name="Ferrer M."/>
            <person name="Sanchez J."/>
        </authorList>
    </citation>
    <scope>NUCLEOTIDE SEQUENCE</scope>
</reference>
<gene>
    <name evidence="4" type="ORF">B1B_04063</name>
</gene>
<dbReference type="AlphaFoldDB" id="T1CTN8"/>
<dbReference type="SUPFAM" id="SSF53383">
    <property type="entry name" value="PLP-dependent transferases"/>
    <property type="match status" value="1"/>
</dbReference>
<name>T1CTN8_9ZZZZ</name>
<evidence type="ECO:0000256" key="1">
    <source>
        <dbReference type="ARBA" id="ARBA00001933"/>
    </source>
</evidence>
<dbReference type="Pfam" id="PF01053">
    <property type="entry name" value="Cys_Met_Meta_PP"/>
    <property type="match status" value="1"/>
</dbReference>
<dbReference type="GO" id="GO:0030170">
    <property type="term" value="F:pyridoxal phosphate binding"/>
    <property type="evidence" value="ECO:0007669"/>
    <property type="project" value="InterPro"/>
</dbReference>
<evidence type="ECO:0000256" key="3">
    <source>
        <dbReference type="SAM" id="MobiDB-lite"/>
    </source>
</evidence>
<reference evidence="4" key="2">
    <citation type="journal article" date="2014" name="ISME J.">
        <title>Microbial stratification in low pH oxic and suboxic macroscopic growths along an acid mine drainage.</title>
        <authorList>
            <person name="Mendez-Garcia C."/>
            <person name="Mesa V."/>
            <person name="Sprenger R.R."/>
            <person name="Richter M."/>
            <person name="Diez M.S."/>
            <person name="Solano J."/>
            <person name="Bargiela R."/>
            <person name="Golyshina O.V."/>
            <person name="Manteca A."/>
            <person name="Ramos J.L."/>
            <person name="Gallego J.R."/>
            <person name="Llorente I."/>
            <person name="Martins Dos Santos V.A."/>
            <person name="Jensen O.N."/>
            <person name="Pelaez A.I."/>
            <person name="Sanchez J."/>
            <person name="Ferrer M."/>
        </authorList>
    </citation>
    <scope>NUCLEOTIDE SEQUENCE</scope>
</reference>
<accession>T1CTN8</accession>
<proteinExistence type="predicted"/>
<dbReference type="Gene3D" id="3.40.640.10">
    <property type="entry name" value="Type I PLP-dependent aspartate aminotransferase-like (Major domain)"/>
    <property type="match status" value="1"/>
</dbReference>
<dbReference type="InterPro" id="IPR000277">
    <property type="entry name" value="Cys/Met-Metab_PyrdxlP-dep_enz"/>
</dbReference>